<evidence type="ECO:0000313" key="1">
    <source>
        <dbReference type="EMBL" id="NEV94828.1"/>
    </source>
</evidence>
<evidence type="ECO:0000313" key="2">
    <source>
        <dbReference type="Proteomes" id="UP000478505"/>
    </source>
</evidence>
<reference evidence="1 2" key="1">
    <citation type="submission" date="2020-02" db="EMBL/GenBank/DDBJ databases">
        <title>Flavobacteriaceae Psychroflexus bacterium YR1-1, complete genome.</title>
        <authorList>
            <person name="Li Y."/>
            <person name="Wu S."/>
        </authorList>
    </citation>
    <scope>NUCLEOTIDE SEQUENCE [LARGE SCALE GENOMIC DNA]</scope>
    <source>
        <strain evidence="1 2">YR1-1</strain>
    </source>
</reference>
<keyword evidence="2" id="KW-1185">Reference proteome</keyword>
<dbReference type="RefSeq" id="WP_164005519.1">
    <property type="nucleotide sequence ID" value="NZ_JAAIKD010000006.1"/>
</dbReference>
<dbReference type="AlphaFoldDB" id="A0A6B3R474"/>
<dbReference type="Gene3D" id="3.40.800.10">
    <property type="entry name" value="Ureohydrolase domain"/>
    <property type="match status" value="1"/>
</dbReference>
<accession>A0A6B3R474</accession>
<dbReference type="SUPFAM" id="SSF52768">
    <property type="entry name" value="Arginase/deacetylase"/>
    <property type="match status" value="1"/>
</dbReference>
<dbReference type="CDD" id="cd09988">
    <property type="entry name" value="Formimidoylglutamase"/>
    <property type="match status" value="1"/>
</dbReference>
<sequence>MAFEFLEPVNAELQQVIHSFSDQSLSQYVRFYEGEDEIELDNIQLAFLCVKDSRQSVYEKKSDFYFDDIRTQLYSMYVGNWEVKILDLGDIAMGDEASDTAYVFKSILSALYKKSIVPIILGGSQDLTFYQYRAYDGIRYMVNLTSADHKFDLGNSEMPMHGQSYVGKMIIEEPYNLFNYSNLGYQSFLSPLEEIDLMDKLFFEALRLGELKQDFTKVEPVLRDTDVLSVDIYCVKSSEIADSNHKNINGFSTFDLCKLSRYAGMSDKLSSFGIYELQALAKSEGLVQLISQMLWYFMEGYSLRLNEEVSEDNSHFTKYSVPIQDEVLVFLKSEVSNRWWIKIPNENNNAQKASLLACDKQDYLDATASILPERWLKAKYKNNI</sequence>
<organism evidence="1 2">
    <name type="scientific">Psychroflexus aurantiacus</name>
    <dbReference type="NCBI Taxonomy" id="2709310"/>
    <lineage>
        <taxon>Bacteria</taxon>
        <taxon>Pseudomonadati</taxon>
        <taxon>Bacteroidota</taxon>
        <taxon>Flavobacteriia</taxon>
        <taxon>Flavobacteriales</taxon>
        <taxon>Flavobacteriaceae</taxon>
        <taxon>Psychroflexus</taxon>
    </lineage>
</organism>
<dbReference type="EMBL" id="JAAIKD010000006">
    <property type="protein sequence ID" value="NEV94828.1"/>
    <property type="molecule type" value="Genomic_DNA"/>
</dbReference>
<gene>
    <name evidence="1" type="ORF">G3567_11795</name>
</gene>
<protein>
    <submittedName>
        <fullName evidence="1">Formimidoylglutamase</fullName>
    </submittedName>
</protein>
<dbReference type="Proteomes" id="UP000478505">
    <property type="component" value="Unassembled WGS sequence"/>
</dbReference>
<name>A0A6B3R474_9FLAO</name>
<proteinExistence type="predicted"/>
<comment type="caution">
    <text evidence="1">The sequence shown here is derived from an EMBL/GenBank/DDBJ whole genome shotgun (WGS) entry which is preliminary data.</text>
</comment>
<dbReference type="InterPro" id="IPR023696">
    <property type="entry name" value="Ureohydrolase_dom_sf"/>
</dbReference>